<dbReference type="AlphaFoldDB" id="A0AAV2SEU7"/>
<reference evidence="1 2" key="1">
    <citation type="submission" date="2024-05" db="EMBL/GenBank/DDBJ databases">
        <authorList>
            <person name="Wallberg A."/>
        </authorList>
    </citation>
    <scope>NUCLEOTIDE SEQUENCE [LARGE SCALE GENOMIC DNA]</scope>
</reference>
<organism evidence="1 2">
    <name type="scientific">Meganyctiphanes norvegica</name>
    <name type="common">Northern krill</name>
    <name type="synonym">Thysanopoda norvegica</name>
    <dbReference type="NCBI Taxonomy" id="48144"/>
    <lineage>
        <taxon>Eukaryota</taxon>
        <taxon>Metazoa</taxon>
        <taxon>Ecdysozoa</taxon>
        <taxon>Arthropoda</taxon>
        <taxon>Crustacea</taxon>
        <taxon>Multicrustacea</taxon>
        <taxon>Malacostraca</taxon>
        <taxon>Eumalacostraca</taxon>
        <taxon>Eucarida</taxon>
        <taxon>Euphausiacea</taxon>
        <taxon>Euphausiidae</taxon>
        <taxon>Meganyctiphanes</taxon>
    </lineage>
</organism>
<evidence type="ECO:0008006" key="3">
    <source>
        <dbReference type="Google" id="ProtNLM"/>
    </source>
</evidence>
<proteinExistence type="predicted"/>
<evidence type="ECO:0000313" key="2">
    <source>
        <dbReference type="Proteomes" id="UP001497623"/>
    </source>
</evidence>
<dbReference type="Proteomes" id="UP001497623">
    <property type="component" value="Unassembled WGS sequence"/>
</dbReference>
<gene>
    <name evidence="1" type="ORF">MNOR_LOCUS36725</name>
</gene>
<sequence>GEGENGRLLHSPVLISGGRVFYYWKPKDIYHMFTTNYADEILEYEEFEYLSHVEHFGQYELSQRNRSFSPRQLSYFSNSHLYYQSDLNVKVVWFGSRQNPSSHNFYGNVACNITMSIFIECMESLSINVYFVEIVDYKRSSASRFLFSFKKYNHLEIYNQKKKGGAWYENELGKHFFLRKLKRWITSEEGCSHSFEIMLELRDSDYHKVFELCTTEAVDHSDANEMNINGGRKSRRCNHFHRSVCPSGWYRHYTANKLKNISLNFKLDSDSKDDTPSKKIKLENLNLDSGLKSKRRLSFSEKKS</sequence>
<evidence type="ECO:0000313" key="1">
    <source>
        <dbReference type="EMBL" id="CAL4192315.1"/>
    </source>
</evidence>
<keyword evidence="2" id="KW-1185">Reference proteome</keyword>
<comment type="caution">
    <text evidence="1">The sequence shown here is derived from an EMBL/GenBank/DDBJ whole genome shotgun (WGS) entry which is preliminary data.</text>
</comment>
<dbReference type="EMBL" id="CAXKWB010068719">
    <property type="protein sequence ID" value="CAL4192315.1"/>
    <property type="molecule type" value="Genomic_DNA"/>
</dbReference>
<name>A0AAV2SEU7_MEGNR</name>
<protein>
    <recommendedName>
        <fullName evidence="3">Maturase K</fullName>
    </recommendedName>
</protein>
<accession>A0AAV2SEU7</accession>
<feature type="non-terminal residue" evidence="1">
    <location>
        <position position="1"/>
    </location>
</feature>